<dbReference type="SUPFAM" id="SSF52540">
    <property type="entry name" value="P-loop containing nucleoside triphosphate hydrolases"/>
    <property type="match status" value="1"/>
</dbReference>
<dbReference type="Gene3D" id="3.40.50.300">
    <property type="entry name" value="P-loop containing nucleotide triphosphate hydrolases"/>
    <property type="match status" value="1"/>
</dbReference>
<evidence type="ECO:0000259" key="3">
    <source>
        <dbReference type="Pfam" id="PF00005"/>
    </source>
</evidence>
<dbReference type="RefSeq" id="WP_146913334.1">
    <property type="nucleotide sequence ID" value="NZ_CP042344.1"/>
</dbReference>
<dbReference type="GO" id="GO:0005524">
    <property type="term" value="F:ATP binding"/>
    <property type="evidence" value="ECO:0007669"/>
    <property type="project" value="UniProtKB-KW"/>
</dbReference>
<dbReference type="GO" id="GO:0016887">
    <property type="term" value="F:ATP hydrolysis activity"/>
    <property type="evidence" value="ECO:0007669"/>
    <property type="project" value="InterPro"/>
</dbReference>
<evidence type="ECO:0000256" key="1">
    <source>
        <dbReference type="ARBA" id="ARBA00022741"/>
    </source>
</evidence>
<dbReference type="InterPro" id="IPR003439">
    <property type="entry name" value="ABC_transporter-like_ATP-bd"/>
</dbReference>
<keyword evidence="1" id="KW-0547">Nucleotide-binding</keyword>
<dbReference type="PANTHER" id="PTHR43158:SF2">
    <property type="entry name" value="SKFA PEPTIDE EXPORT ATP-BINDING PROTEIN SKFE"/>
    <property type="match status" value="1"/>
</dbReference>
<dbReference type="KEGG" id="cof:FOZ74_12275"/>
<evidence type="ECO:0000256" key="2">
    <source>
        <dbReference type="ARBA" id="ARBA00022840"/>
    </source>
</evidence>
<dbReference type="Proteomes" id="UP000321199">
    <property type="component" value="Chromosome"/>
</dbReference>
<gene>
    <name evidence="4" type="ORF">FOZ74_12275</name>
</gene>
<organism evidence="4 5">
    <name type="scientific">Comamonas flocculans</name>
    <dbReference type="NCBI Taxonomy" id="2597701"/>
    <lineage>
        <taxon>Bacteria</taxon>
        <taxon>Pseudomonadati</taxon>
        <taxon>Pseudomonadota</taxon>
        <taxon>Betaproteobacteria</taxon>
        <taxon>Burkholderiales</taxon>
        <taxon>Comamonadaceae</taxon>
        <taxon>Comamonas</taxon>
    </lineage>
</organism>
<proteinExistence type="predicted"/>
<reference evidence="4 5" key="1">
    <citation type="submission" date="2019-07" db="EMBL/GenBank/DDBJ databases">
        <title>Complete genome sequence of Comamonas sp. NLF 7-7 isolated from livestock.</title>
        <authorList>
            <person name="Kim D.H."/>
            <person name="Kim J.G."/>
        </authorList>
    </citation>
    <scope>NUCLEOTIDE SEQUENCE [LARGE SCALE GENOMIC DNA]</scope>
    <source>
        <strain evidence="4 5">NLF 7-7</strain>
    </source>
</reference>
<sequence>MTEETERVRLQALGLALAPETGGALRDWNAEFGPGLSLLLDEEGESKSALLRVLAGELPPVAGVLRWCGVPLAEQLRRAPQTVFWRDPRAEWPQISPAQWAAGLAARYPHWNAAQWQQLVQALALQEHLHKEMFRLSTGGKRKVLLAAALASGAPLTLIDEPEAALDRPSIVALRAALAQQGQASRRVLIVGHHEVLPDLPWSELVTLR</sequence>
<evidence type="ECO:0000313" key="5">
    <source>
        <dbReference type="Proteomes" id="UP000321199"/>
    </source>
</evidence>
<dbReference type="Pfam" id="PF00005">
    <property type="entry name" value="ABC_tran"/>
    <property type="match status" value="1"/>
</dbReference>
<dbReference type="InterPro" id="IPR027417">
    <property type="entry name" value="P-loop_NTPase"/>
</dbReference>
<keyword evidence="5" id="KW-1185">Reference proteome</keyword>
<dbReference type="AlphaFoldDB" id="A0A5B8RYA7"/>
<evidence type="ECO:0000313" key="4">
    <source>
        <dbReference type="EMBL" id="QEA13744.1"/>
    </source>
</evidence>
<dbReference type="EMBL" id="CP042344">
    <property type="protein sequence ID" value="QEA13744.1"/>
    <property type="molecule type" value="Genomic_DNA"/>
</dbReference>
<protein>
    <submittedName>
        <fullName evidence="4">ATP-binding cassette domain-containing protein</fullName>
    </submittedName>
</protein>
<keyword evidence="2 4" id="KW-0067">ATP-binding</keyword>
<accession>A0A5B8RYA7</accession>
<feature type="domain" description="ABC transporter" evidence="3">
    <location>
        <begin position="43"/>
        <end position="163"/>
    </location>
</feature>
<dbReference type="OrthoDB" id="8772152at2"/>
<dbReference type="PANTHER" id="PTHR43158">
    <property type="entry name" value="SKFA PEPTIDE EXPORT ATP-BINDING PROTEIN SKFE"/>
    <property type="match status" value="1"/>
</dbReference>
<name>A0A5B8RYA7_9BURK</name>